<name>A0A2J6QA50_9HELO</name>
<keyword evidence="3" id="KW-1185">Reference proteome</keyword>
<reference evidence="2 3" key="1">
    <citation type="submission" date="2016-05" db="EMBL/GenBank/DDBJ databases">
        <title>A degradative enzymes factory behind the ericoid mycorrhizal symbiosis.</title>
        <authorList>
            <consortium name="DOE Joint Genome Institute"/>
            <person name="Martino E."/>
            <person name="Morin E."/>
            <person name="Grelet G."/>
            <person name="Kuo A."/>
            <person name="Kohler A."/>
            <person name="Daghino S."/>
            <person name="Barry K."/>
            <person name="Choi C."/>
            <person name="Cichocki N."/>
            <person name="Clum A."/>
            <person name="Copeland A."/>
            <person name="Hainaut M."/>
            <person name="Haridas S."/>
            <person name="Labutti K."/>
            <person name="Lindquist E."/>
            <person name="Lipzen A."/>
            <person name="Khouja H.-R."/>
            <person name="Murat C."/>
            <person name="Ohm R."/>
            <person name="Olson A."/>
            <person name="Spatafora J."/>
            <person name="Veneault-Fourrey C."/>
            <person name="Henrissat B."/>
            <person name="Grigoriev I."/>
            <person name="Martin F."/>
            <person name="Perotto S."/>
        </authorList>
    </citation>
    <scope>NUCLEOTIDE SEQUENCE [LARGE SCALE GENOMIC DNA]</scope>
    <source>
        <strain evidence="2 3">UAMH 7357</strain>
    </source>
</reference>
<proteinExistence type="predicted"/>
<organism evidence="2 3">
    <name type="scientific">Hyaloscypha hepaticicola</name>
    <dbReference type="NCBI Taxonomy" id="2082293"/>
    <lineage>
        <taxon>Eukaryota</taxon>
        <taxon>Fungi</taxon>
        <taxon>Dikarya</taxon>
        <taxon>Ascomycota</taxon>
        <taxon>Pezizomycotina</taxon>
        <taxon>Leotiomycetes</taxon>
        <taxon>Helotiales</taxon>
        <taxon>Hyaloscyphaceae</taxon>
        <taxon>Hyaloscypha</taxon>
    </lineage>
</organism>
<dbReference type="AlphaFoldDB" id="A0A2J6QA50"/>
<protein>
    <submittedName>
        <fullName evidence="2">Uncharacterized protein</fullName>
    </submittedName>
</protein>
<evidence type="ECO:0000313" key="3">
    <source>
        <dbReference type="Proteomes" id="UP000235672"/>
    </source>
</evidence>
<evidence type="ECO:0000256" key="1">
    <source>
        <dbReference type="SAM" id="MobiDB-lite"/>
    </source>
</evidence>
<dbReference type="EMBL" id="KZ613475">
    <property type="protein sequence ID" value="PMD23150.1"/>
    <property type="molecule type" value="Genomic_DNA"/>
</dbReference>
<evidence type="ECO:0000313" key="2">
    <source>
        <dbReference type="EMBL" id="PMD23150.1"/>
    </source>
</evidence>
<feature type="region of interest" description="Disordered" evidence="1">
    <location>
        <begin position="1"/>
        <end position="33"/>
    </location>
</feature>
<gene>
    <name evidence="2" type="ORF">NA56DRAFT_701426</name>
</gene>
<accession>A0A2J6QA50</accession>
<sequence>MNPGRTSCRRLKRDETRRTGRRRGRLGRDPLPRSTTKISTLQIACCWCWPSLSLQPRDWKLRRFSARLAVPAGKNLVPLQHQQADLANRGNPILAFLRVSDRFIIFGRSAPGPGRPCVQYRACFPPVIGPWLSFLRSTIALPASIDSISPDRGAALLWMRKAGNQAGCGEP</sequence>
<dbReference type="Proteomes" id="UP000235672">
    <property type="component" value="Unassembled WGS sequence"/>
</dbReference>